<name>A0AA88JHE0_FICCA</name>
<evidence type="ECO:0000256" key="1">
    <source>
        <dbReference type="SAM" id="MobiDB-lite"/>
    </source>
</evidence>
<gene>
    <name evidence="2" type="ORF">TIFTF001_053157</name>
</gene>
<evidence type="ECO:0000313" key="3">
    <source>
        <dbReference type="Proteomes" id="UP001187192"/>
    </source>
</evidence>
<feature type="compositionally biased region" description="Polar residues" evidence="1">
    <location>
        <begin position="13"/>
        <end position="28"/>
    </location>
</feature>
<dbReference type="Proteomes" id="UP001187192">
    <property type="component" value="Unassembled WGS sequence"/>
</dbReference>
<dbReference type="EMBL" id="BTGU01012220">
    <property type="protein sequence ID" value="GMN74450.1"/>
    <property type="molecule type" value="Genomic_DNA"/>
</dbReference>
<sequence length="283" mass="31920">MADEREHQEELSQESPMNHPEASTSGANSQIANLTRLVVELTQKHTTQQSQMESISVENQVLKNQLMAINTQAAYSYYYNPYAGYSAGASVGGWQQATPYYPQGARNTAHSPVAPMQPLSTPMGYERRAQQRQPAQASDFRRRTTPTRRSTPDLPSPPEGPVPPEMMNVEEMMRNFMFEEMRTLEAQMEQRFSLQIHRATTSTPGFDDLAHGVRETPLTKRITNTITLKFGSISFPRFDGMSNPHDHLLQYKHVVQPTNIPTGMLDDMMCKLFAQNLKGAALR</sequence>
<feature type="compositionally biased region" description="Pro residues" evidence="1">
    <location>
        <begin position="154"/>
        <end position="164"/>
    </location>
</feature>
<reference evidence="2" key="1">
    <citation type="submission" date="2023-07" db="EMBL/GenBank/DDBJ databases">
        <title>draft genome sequence of fig (Ficus carica).</title>
        <authorList>
            <person name="Takahashi T."/>
            <person name="Nishimura K."/>
        </authorList>
    </citation>
    <scope>NUCLEOTIDE SEQUENCE</scope>
</reference>
<accession>A0AA88JHE0</accession>
<dbReference type="AlphaFoldDB" id="A0AA88JHE0"/>
<protein>
    <submittedName>
        <fullName evidence="2">Uncharacterized protein</fullName>
    </submittedName>
</protein>
<organism evidence="2 3">
    <name type="scientific">Ficus carica</name>
    <name type="common">Common fig</name>
    <dbReference type="NCBI Taxonomy" id="3494"/>
    <lineage>
        <taxon>Eukaryota</taxon>
        <taxon>Viridiplantae</taxon>
        <taxon>Streptophyta</taxon>
        <taxon>Embryophyta</taxon>
        <taxon>Tracheophyta</taxon>
        <taxon>Spermatophyta</taxon>
        <taxon>Magnoliopsida</taxon>
        <taxon>eudicotyledons</taxon>
        <taxon>Gunneridae</taxon>
        <taxon>Pentapetalae</taxon>
        <taxon>rosids</taxon>
        <taxon>fabids</taxon>
        <taxon>Rosales</taxon>
        <taxon>Moraceae</taxon>
        <taxon>Ficeae</taxon>
        <taxon>Ficus</taxon>
    </lineage>
</organism>
<comment type="caution">
    <text evidence="2">The sequence shown here is derived from an EMBL/GenBank/DDBJ whole genome shotgun (WGS) entry which is preliminary data.</text>
</comment>
<keyword evidence="3" id="KW-1185">Reference proteome</keyword>
<feature type="region of interest" description="Disordered" evidence="1">
    <location>
        <begin position="1"/>
        <end position="28"/>
    </location>
</feature>
<proteinExistence type="predicted"/>
<feature type="compositionally biased region" description="Basic and acidic residues" evidence="1">
    <location>
        <begin position="1"/>
        <end position="10"/>
    </location>
</feature>
<evidence type="ECO:0000313" key="2">
    <source>
        <dbReference type="EMBL" id="GMN74450.1"/>
    </source>
</evidence>
<feature type="region of interest" description="Disordered" evidence="1">
    <location>
        <begin position="105"/>
        <end position="166"/>
    </location>
</feature>